<evidence type="ECO:0000256" key="1">
    <source>
        <dbReference type="ARBA" id="ARBA00022723"/>
    </source>
</evidence>
<dbReference type="SMART" id="SM00293">
    <property type="entry name" value="PWWP"/>
    <property type="match status" value="1"/>
</dbReference>
<dbReference type="GO" id="GO:0008270">
    <property type="term" value="F:zinc ion binding"/>
    <property type="evidence" value="ECO:0007669"/>
    <property type="project" value="UniProtKB-KW"/>
</dbReference>
<dbReference type="PROSITE" id="PS51050">
    <property type="entry name" value="ZF_CW"/>
    <property type="match status" value="1"/>
</dbReference>
<dbReference type="Pfam" id="PF07496">
    <property type="entry name" value="zf-CW"/>
    <property type="match status" value="1"/>
</dbReference>
<dbReference type="Proteomes" id="UP000823561">
    <property type="component" value="Chromosome 24"/>
</dbReference>
<evidence type="ECO:0000313" key="8">
    <source>
        <dbReference type="Proteomes" id="UP000823561"/>
    </source>
</evidence>
<dbReference type="PROSITE" id="PS50812">
    <property type="entry name" value="PWWP"/>
    <property type="match status" value="1"/>
</dbReference>
<dbReference type="SUPFAM" id="SSF63748">
    <property type="entry name" value="Tudor/PWWP/MBT"/>
    <property type="match status" value="1"/>
</dbReference>
<dbReference type="InterPro" id="IPR000313">
    <property type="entry name" value="PWWP_dom"/>
</dbReference>
<dbReference type="EMBL" id="JADWDJ010000024">
    <property type="protein sequence ID" value="KAG5260615.1"/>
    <property type="molecule type" value="Genomic_DNA"/>
</dbReference>
<evidence type="ECO:0000256" key="4">
    <source>
        <dbReference type="SAM" id="MobiDB-lite"/>
    </source>
</evidence>
<keyword evidence="2" id="KW-0863">Zinc-finger</keyword>
<evidence type="ECO:0000259" key="5">
    <source>
        <dbReference type="PROSITE" id="PS50812"/>
    </source>
</evidence>
<name>A0AAV6FHR5_9TELE</name>
<feature type="compositionally biased region" description="Basic and acidic residues" evidence="4">
    <location>
        <begin position="18"/>
        <end position="50"/>
    </location>
</feature>
<feature type="compositionally biased region" description="Basic and acidic residues" evidence="4">
    <location>
        <begin position="651"/>
        <end position="664"/>
    </location>
</feature>
<feature type="region of interest" description="Disordered" evidence="4">
    <location>
        <begin position="1"/>
        <end position="183"/>
    </location>
</feature>
<feature type="compositionally biased region" description="Polar residues" evidence="4">
    <location>
        <begin position="634"/>
        <end position="650"/>
    </location>
</feature>
<comment type="caution">
    <text evidence="7">The sequence shown here is derived from an EMBL/GenBank/DDBJ whole genome shotgun (WGS) entry which is preliminary data.</text>
</comment>
<feature type="compositionally biased region" description="Basic and acidic residues" evidence="4">
    <location>
        <begin position="122"/>
        <end position="134"/>
    </location>
</feature>
<dbReference type="CDD" id="cd20145">
    <property type="entry name" value="PWWP_ZCWPW1"/>
    <property type="match status" value="1"/>
</dbReference>
<feature type="compositionally biased region" description="Basic and acidic residues" evidence="4">
    <location>
        <begin position="703"/>
        <end position="725"/>
    </location>
</feature>
<feature type="region of interest" description="Disordered" evidence="4">
    <location>
        <begin position="216"/>
        <end position="268"/>
    </location>
</feature>
<feature type="compositionally biased region" description="Basic and acidic residues" evidence="4">
    <location>
        <begin position="734"/>
        <end position="772"/>
    </location>
</feature>
<evidence type="ECO:0000313" key="7">
    <source>
        <dbReference type="EMBL" id="KAG5260615.1"/>
    </source>
</evidence>
<accession>A0AAV6FHR5</accession>
<feature type="domain" description="CW-type" evidence="6">
    <location>
        <begin position="271"/>
        <end position="325"/>
    </location>
</feature>
<organism evidence="7 8">
    <name type="scientific">Alosa alosa</name>
    <name type="common">allis shad</name>
    <dbReference type="NCBI Taxonomy" id="278164"/>
    <lineage>
        <taxon>Eukaryota</taxon>
        <taxon>Metazoa</taxon>
        <taxon>Chordata</taxon>
        <taxon>Craniata</taxon>
        <taxon>Vertebrata</taxon>
        <taxon>Euteleostomi</taxon>
        <taxon>Actinopterygii</taxon>
        <taxon>Neopterygii</taxon>
        <taxon>Teleostei</taxon>
        <taxon>Clupei</taxon>
        <taxon>Clupeiformes</taxon>
        <taxon>Clupeoidei</taxon>
        <taxon>Clupeidae</taxon>
        <taxon>Alosa</taxon>
    </lineage>
</organism>
<dbReference type="InterPro" id="IPR042778">
    <property type="entry name" value="ZCWPW1/ZCWPW2"/>
</dbReference>
<sequence length="823" mass="94261">MDMKIGQKEKRKFAPPSARDKQPHGKEKSEDGEDTKKEVKTHREMEEKTTTDTLEQDIVGIKKTSEKHTPLAGLNKKGTGEKNKAGNTKVITEGGQAGDRPMENSIVSQSLSDDGPEGEVTGQKDKKEKVKNKQQEPATGGDKDTNGMPSKNKHLQKTGESAQREKKEKKRRENAPVALTDSQYEDLFDSVLGAAQLETCMEDARAMLSEVELLQASIDQEVNKMREEREDDEREIYEDRTEKMHHRHKEREEKGVKSGSQKRRKKDDSEADEYDSWVQCSRVECKKWRRLQDYTDPSTLPKNWTCRENTDLARSSCDAPEESWSVSKEEEFYYCSLVPGSLVWAQQTGYPWWPAMIERDPITNDFLQFKTKKDPFPCKCHVTYLGSPASRAWVQRCRILDYNDLQEQTALNMARQQVYKRKLRDAIKMAGRAQKLALQKRLNRFGFMTRRATDGENLEEDSDIEEMLALFTESSGKGNEGRKRGNSDSGNEEVGRPHKQRKQTEDRVEEPKEDVIRESEIKSETETTGEAGKTENEENKQEKCEMEEKSLIKKPRKGADRYRDKENEKVTGENKMKKPAKDKKEKESMKKGLEEGKKGTEKKDNQKKGANLARKKGTIDRCEDEKIENRVGEEQQQCPAKQSEMQTTPSKQDEEKTESKEGKVKKQQQCPVKESGDQAVPDSAVETSPDTVSGYQEEERDEEKETKREDTERMQEEVDGEEKSEGGTLVEVEESIKKLREEEKKDGEKGAKDEEVAGKEKTEERQEPEKCMVEGLGLSDDDDGVDFLDTDLDIMGCKDDLMKRLACAEEEEEEDFSTIFFEE</sequence>
<feature type="compositionally biased region" description="Polar residues" evidence="4">
    <location>
        <begin position="685"/>
        <end position="694"/>
    </location>
</feature>
<evidence type="ECO:0000259" key="6">
    <source>
        <dbReference type="PROSITE" id="PS51050"/>
    </source>
</evidence>
<keyword evidence="3" id="KW-0862">Zinc</keyword>
<feature type="compositionally biased region" description="Basic and acidic residues" evidence="4">
    <location>
        <begin position="502"/>
        <end position="525"/>
    </location>
</feature>
<dbReference type="PANTHER" id="PTHR15999">
    <property type="entry name" value="ZINC FINGER CW-TYPE PWWP DOMAIN PROTEIN 1"/>
    <property type="match status" value="1"/>
</dbReference>
<feature type="compositionally biased region" description="Basic and acidic residues" evidence="4">
    <location>
        <begin position="532"/>
        <end position="576"/>
    </location>
</feature>
<keyword evidence="1" id="KW-0479">Metal-binding</keyword>
<keyword evidence="8" id="KW-1185">Reference proteome</keyword>
<dbReference type="PANTHER" id="PTHR15999:SF2">
    <property type="entry name" value="ZINC FINGER CW-TYPE PWWP DOMAIN PROTEIN 1"/>
    <property type="match status" value="1"/>
</dbReference>
<proteinExistence type="predicted"/>
<feature type="compositionally biased region" description="Basic and acidic residues" evidence="4">
    <location>
        <begin position="617"/>
        <end position="633"/>
    </location>
</feature>
<protein>
    <recommendedName>
        <fullName evidence="9">Zinc finger CW-type PWWP domain protein 1-like</fullName>
    </recommendedName>
</protein>
<dbReference type="AlphaFoldDB" id="A0AAV6FHR5"/>
<reference evidence="7" key="1">
    <citation type="submission" date="2020-10" db="EMBL/GenBank/DDBJ databases">
        <title>Chromosome-scale genome assembly of the Allis shad, Alosa alosa.</title>
        <authorList>
            <person name="Margot Z."/>
            <person name="Christophe K."/>
            <person name="Cabau C."/>
            <person name="Louis A."/>
            <person name="Berthelot C."/>
            <person name="Parey E."/>
            <person name="Roest Crollius H."/>
            <person name="Montfort J."/>
            <person name="Robinson-Rechavi M."/>
            <person name="Bucao C."/>
            <person name="Bouchez O."/>
            <person name="Gislard M."/>
            <person name="Lluch J."/>
            <person name="Milhes M."/>
            <person name="Lampietro C."/>
            <person name="Lopez Roques C."/>
            <person name="Donnadieu C."/>
            <person name="Braasch I."/>
            <person name="Desvignes T."/>
            <person name="Postlethwait J."/>
            <person name="Bobe J."/>
            <person name="Guiguen Y."/>
        </authorList>
    </citation>
    <scope>NUCLEOTIDE SEQUENCE</scope>
    <source>
        <strain evidence="7">M-15738</strain>
        <tissue evidence="7">Blood</tissue>
    </source>
</reference>
<dbReference type="Gene3D" id="3.30.40.100">
    <property type="match status" value="1"/>
</dbReference>
<evidence type="ECO:0000256" key="2">
    <source>
        <dbReference type="ARBA" id="ARBA00022771"/>
    </source>
</evidence>
<dbReference type="Gene3D" id="2.30.30.140">
    <property type="match status" value="1"/>
</dbReference>
<gene>
    <name evidence="7" type="ORF">AALO_G00294490</name>
</gene>
<evidence type="ECO:0000256" key="3">
    <source>
        <dbReference type="ARBA" id="ARBA00022833"/>
    </source>
</evidence>
<feature type="domain" description="PWWP" evidence="5">
    <location>
        <begin position="339"/>
        <end position="405"/>
    </location>
</feature>
<dbReference type="GO" id="GO:0005634">
    <property type="term" value="C:nucleus"/>
    <property type="evidence" value="ECO:0007669"/>
    <property type="project" value="TreeGrafter"/>
</dbReference>
<dbReference type="InterPro" id="IPR011124">
    <property type="entry name" value="Znf_CW"/>
</dbReference>
<feature type="region of interest" description="Disordered" evidence="4">
    <location>
        <begin position="472"/>
        <end position="782"/>
    </location>
</feature>
<dbReference type="Pfam" id="PF00855">
    <property type="entry name" value="PWWP"/>
    <property type="match status" value="1"/>
</dbReference>
<feature type="compositionally biased region" description="Basic and acidic residues" evidence="4">
    <location>
        <begin position="582"/>
        <end position="607"/>
    </location>
</feature>
<evidence type="ECO:0008006" key="9">
    <source>
        <dbReference type="Google" id="ProtNLM"/>
    </source>
</evidence>
<feature type="compositionally biased region" description="Basic and acidic residues" evidence="4">
    <location>
        <begin position="162"/>
        <end position="174"/>
    </location>
</feature>